<dbReference type="PANTHER" id="PTHR43798">
    <property type="entry name" value="MONOACYLGLYCEROL LIPASE"/>
    <property type="match status" value="1"/>
</dbReference>
<dbReference type="InterPro" id="IPR000073">
    <property type="entry name" value="AB_hydrolase_1"/>
</dbReference>
<reference evidence="3 4" key="1">
    <citation type="submission" date="2016-10" db="EMBL/GenBank/DDBJ databases">
        <authorList>
            <person name="de Groot N.N."/>
        </authorList>
    </citation>
    <scope>NUCLEOTIDE SEQUENCE [LARGE SCALE GENOMIC DNA]</scope>
    <source>
        <strain evidence="4">P4-7,KCTC 19426,CECT 7604</strain>
    </source>
</reference>
<accession>A0A1H0P3N2</accession>
<dbReference type="Proteomes" id="UP000198741">
    <property type="component" value="Chromosome I"/>
</dbReference>
<evidence type="ECO:0000256" key="1">
    <source>
        <dbReference type="ARBA" id="ARBA00022801"/>
    </source>
</evidence>
<evidence type="ECO:0000313" key="4">
    <source>
        <dbReference type="Proteomes" id="UP000198741"/>
    </source>
</evidence>
<evidence type="ECO:0000259" key="2">
    <source>
        <dbReference type="Pfam" id="PF12697"/>
    </source>
</evidence>
<dbReference type="GO" id="GO:0016020">
    <property type="term" value="C:membrane"/>
    <property type="evidence" value="ECO:0007669"/>
    <property type="project" value="TreeGrafter"/>
</dbReference>
<evidence type="ECO:0000313" key="3">
    <source>
        <dbReference type="EMBL" id="SDO99295.1"/>
    </source>
</evidence>
<dbReference type="OrthoDB" id="5422338at2"/>
<dbReference type="Gene3D" id="3.40.50.1820">
    <property type="entry name" value="alpha/beta hydrolase"/>
    <property type="match status" value="1"/>
</dbReference>
<dbReference type="PANTHER" id="PTHR43798:SF31">
    <property type="entry name" value="AB HYDROLASE SUPERFAMILY PROTEIN YCLE"/>
    <property type="match status" value="1"/>
</dbReference>
<gene>
    <name evidence="3" type="ORF">SAMN04515671_2596</name>
</gene>
<keyword evidence="4" id="KW-1185">Reference proteome</keyword>
<protein>
    <submittedName>
        <fullName evidence="3">Pimeloyl-ACP methyl ester carboxylesterase</fullName>
    </submittedName>
</protein>
<dbReference type="EMBL" id="LT629710">
    <property type="protein sequence ID" value="SDO99295.1"/>
    <property type="molecule type" value="Genomic_DNA"/>
</dbReference>
<proteinExistence type="predicted"/>
<sequence>MSTWGKIIGAASITTGVVAAAALGGVTAQRRAIRKYRASDGADAGYDALAADRTYSVLADDGVVLHIEEVGPESAPLTVIFGHGWTLRSGSWHYQRIGLGGKGFGTGGDGPAIRMVFYDQRSHGRSSRAGEGHSTMKDLAGDLAAVIATAAPTGPVVLIGHSMGGMALLTLAGLRPDLFAERVAGVGLVATSSRELSGPQVARSLMSSNSVALKLAGYAASRYPKLVERGRASSRDAVWLLTRALGFAQKDVPGELVDYLDEMISGTPVNVIAEFVPALMSLDQTASLTTLVDLPVVIICGDADLQTPLSRSLAIADALPNAELVVIPGTGHMVIMERPDEVNAALRRLLVRAMDHVQTATRNASGRRSG</sequence>
<dbReference type="Pfam" id="PF12697">
    <property type="entry name" value="Abhydrolase_6"/>
    <property type="match status" value="1"/>
</dbReference>
<name>A0A1H0P3N2_9ACTN</name>
<dbReference type="AlphaFoldDB" id="A0A1H0P3N2"/>
<dbReference type="InterPro" id="IPR050266">
    <property type="entry name" value="AB_hydrolase_sf"/>
</dbReference>
<feature type="domain" description="AB hydrolase-1" evidence="2">
    <location>
        <begin position="79"/>
        <end position="345"/>
    </location>
</feature>
<dbReference type="InterPro" id="IPR029058">
    <property type="entry name" value="AB_hydrolase_fold"/>
</dbReference>
<dbReference type="RefSeq" id="WP_157695386.1">
    <property type="nucleotide sequence ID" value="NZ_LT629710.1"/>
</dbReference>
<keyword evidence="1" id="KW-0378">Hydrolase</keyword>
<dbReference type="GO" id="GO:0016787">
    <property type="term" value="F:hydrolase activity"/>
    <property type="evidence" value="ECO:0007669"/>
    <property type="project" value="UniProtKB-KW"/>
</dbReference>
<dbReference type="SUPFAM" id="SSF53474">
    <property type="entry name" value="alpha/beta-Hydrolases"/>
    <property type="match status" value="1"/>
</dbReference>
<organism evidence="3 4">
    <name type="scientific">Nakamurella panacisegetis</name>
    <dbReference type="NCBI Taxonomy" id="1090615"/>
    <lineage>
        <taxon>Bacteria</taxon>
        <taxon>Bacillati</taxon>
        <taxon>Actinomycetota</taxon>
        <taxon>Actinomycetes</taxon>
        <taxon>Nakamurellales</taxon>
        <taxon>Nakamurellaceae</taxon>
        <taxon>Nakamurella</taxon>
    </lineage>
</organism>
<dbReference type="STRING" id="1090615.SAMN04515671_2596"/>